<evidence type="ECO:0000256" key="10">
    <source>
        <dbReference type="ARBA" id="ARBA00023211"/>
    </source>
</evidence>
<protein>
    <submittedName>
        <fullName evidence="12">Peroxide-responsive transcriptional repressor PerR</fullName>
    </submittedName>
</protein>
<feature type="binding site" evidence="11">
    <location>
        <position position="106"/>
    </location>
    <ligand>
        <name>Zn(2+)</name>
        <dbReference type="ChEBI" id="CHEBI:29105"/>
    </ligand>
</feature>
<comment type="cofactor">
    <cofactor evidence="11">
        <name>Zn(2+)</name>
        <dbReference type="ChEBI" id="CHEBI:29105"/>
    </cofactor>
    <text evidence="11">Binds 1 zinc ion per subunit.</text>
</comment>
<sequence length="156" mass="18282">MELHSHLERNLDDAYDHVIAHLKEKKIRITESRKAIISYMIQSYDHPSAEMIYRDLKPKFPNLSLATVYNNIRFLVEEGFVSEIKPSNDNTTYFDFMGHKHLNVVCEQCGKITDFMDIDFSHIQKEAAEQTDYNITKTQFLIYGICPECQLKNKES</sequence>
<comment type="caution">
    <text evidence="12">The sequence shown here is derived from an EMBL/GenBank/DDBJ whole genome shotgun (WGS) entry which is preliminary data.</text>
</comment>
<feature type="binding site" evidence="11">
    <location>
        <position position="149"/>
    </location>
    <ligand>
        <name>Zn(2+)</name>
        <dbReference type="ChEBI" id="CHEBI:29105"/>
    </ligand>
</feature>
<dbReference type="InterPro" id="IPR002481">
    <property type="entry name" value="FUR"/>
</dbReference>
<keyword evidence="3" id="KW-0963">Cytoplasm</keyword>
<keyword evidence="10" id="KW-0464">Manganese</keyword>
<evidence type="ECO:0000256" key="7">
    <source>
        <dbReference type="ARBA" id="ARBA00023015"/>
    </source>
</evidence>
<gene>
    <name evidence="12" type="primary">perR</name>
    <name evidence="12" type="ORF">JHK64_00055</name>
</gene>
<dbReference type="GO" id="GO:1900376">
    <property type="term" value="P:regulation of secondary metabolite biosynthetic process"/>
    <property type="evidence" value="ECO:0007669"/>
    <property type="project" value="TreeGrafter"/>
</dbReference>
<evidence type="ECO:0000256" key="11">
    <source>
        <dbReference type="PIRSR" id="PIRSR602481-1"/>
    </source>
</evidence>
<evidence type="ECO:0000256" key="4">
    <source>
        <dbReference type="ARBA" id="ARBA00022491"/>
    </source>
</evidence>
<dbReference type="Proteomes" id="UP000644875">
    <property type="component" value="Unassembled WGS sequence"/>
</dbReference>
<dbReference type="InterPro" id="IPR043135">
    <property type="entry name" value="Fur_C"/>
</dbReference>
<organism evidence="12 13">
    <name type="scientific">Streptococcus zalophi</name>
    <dbReference type="NCBI Taxonomy" id="640031"/>
    <lineage>
        <taxon>Bacteria</taxon>
        <taxon>Bacillati</taxon>
        <taxon>Bacillota</taxon>
        <taxon>Bacilli</taxon>
        <taxon>Lactobacillales</taxon>
        <taxon>Streptococcaceae</taxon>
        <taxon>Streptococcus</taxon>
    </lineage>
</organism>
<dbReference type="Gene3D" id="3.30.1490.190">
    <property type="match status" value="1"/>
</dbReference>
<dbReference type="GO" id="GO:0000976">
    <property type="term" value="F:transcription cis-regulatory region binding"/>
    <property type="evidence" value="ECO:0007669"/>
    <property type="project" value="TreeGrafter"/>
</dbReference>
<keyword evidence="6 11" id="KW-0862">Zinc</keyword>
<evidence type="ECO:0000313" key="12">
    <source>
        <dbReference type="EMBL" id="MBJ8349019.1"/>
    </source>
</evidence>
<keyword evidence="9" id="KW-0804">Transcription</keyword>
<dbReference type="PANTHER" id="PTHR33202">
    <property type="entry name" value="ZINC UPTAKE REGULATION PROTEIN"/>
    <property type="match status" value="1"/>
</dbReference>
<dbReference type="PANTHER" id="PTHR33202:SF8">
    <property type="entry name" value="PEROXIDE-RESPONSIVE REPRESSOR PERR"/>
    <property type="match status" value="1"/>
</dbReference>
<evidence type="ECO:0000256" key="6">
    <source>
        <dbReference type="ARBA" id="ARBA00022833"/>
    </source>
</evidence>
<dbReference type="FunFam" id="3.30.1490.190:FF:000003">
    <property type="entry name" value="Fur family transcriptional regulator"/>
    <property type="match status" value="1"/>
</dbReference>
<accession>A0A934UCT5</accession>
<dbReference type="CDD" id="cd07153">
    <property type="entry name" value="Fur_like"/>
    <property type="match status" value="1"/>
</dbReference>
<evidence type="ECO:0000256" key="1">
    <source>
        <dbReference type="ARBA" id="ARBA00004496"/>
    </source>
</evidence>
<dbReference type="InterPro" id="IPR036388">
    <property type="entry name" value="WH-like_DNA-bd_sf"/>
</dbReference>
<evidence type="ECO:0000256" key="2">
    <source>
        <dbReference type="ARBA" id="ARBA00007957"/>
    </source>
</evidence>
<evidence type="ECO:0000256" key="5">
    <source>
        <dbReference type="ARBA" id="ARBA00022723"/>
    </source>
</evidence>
<feature type="binding site" evidence="11">
    <location>
        <position position="109"/>
    </location>
    <ligand>
        <name>Zn(2+)</name>
        <dbReference type="ChEBI" id="CHEBI:29105"/>
    </ligand>
</feature>
<evidence type="ECO:0000256" key="9">
    <source>
        <dbReference type="ARBA" id="ARBA00023163"/>
    </source>
</evidence>
<evidence type="ECO:0000313" key="13">
    <source>
        <dbReference type="Proteomes" id="UP000644875"/>
    </source>
</evidence>
<keyword evidence="4" id="KW-0678">Repressor</keyword>
<dbReference type="EMBL" id="JAENBP010000001">
    <property type="protein sequence ID" value="MBJ8349019.1"/>
    <property type="molecule type" value="Genomic_DNA"/>
</dbReference>
<proteinExistence type="inferred from homology"/>
<evidence type="ECO:0000256" key="3">
    <source>
        <dbReference type="ARBA" id="ARBA00022490"/>
    </source>
</evidence>
<keyword evidence="7" id="KW-0805">Transcription regulation</keyword>
<dbReference type="AlphaFoldDB" id="A0A934UCT5"/>
<reference evidence="12 13" key="1">
    <citation type="journal article" date="2021" name="Int. J. Syst. Evol. Microbiol.">
        <title>Streptococcus vicugnae sp. nov., isolated from faeces of alpacas (Vicugna pacos) and cattle (Bos taurus), Streptococcus zalophi sp. nov., and Streptococcus pacificus sp. nov., isolated from respiratory tract of California sea lions (Zalophus californianus).</title>
        <authorList>
            <person name="Volokhov D.V."/>
            <person name="Zagorodnyaya T.A."/>
            <person name="Shen Z."/>
            <person name="Blom J."/>
            <person name="Furtak V.A."/>
            <person name="Eisenberg T."/>
            <person name="Fan P."/>
            <person name="Jeong K.C."/>
            <person name="Gao Y."/>
            <person name="Zhang S."/>
            <person name="Amselle M."/>
        </authorList>
    </citation>
    <scope>NUCLEOTIDE SEQUENCE [LARGE SCALE GENOMIC DNA]</scope>
    <source>
        <strain evidence="13">CSL7508-lung</strain>
    </source>
</reference>
<keyword evidence="13" id="KW-1185">Reference proteome</keyword>
<dbReference type="SUPFAM" id="SSF46785">
    <property type="entry name" value="Winged helix' DNA-binding domain"/>
    <property type="match status" value="1"/>
</dbReference>
<dbReference type="Pfam" id="PF01475">
    <property type="entry name" value="FUR"/>
    <property type="match status" value="1"/>
</dbReference>
<keyword evidence="5 11" id="KW-0479">Metal-binding</keyword>
<evidence type="ECO:0000256" key="8">
    <source>
        <dbReference type="ARBA" id="ARBA00023125"/>
    </source>
</evidence>
<dbReference type="GO" id="GO:0003700">
    <property type="term" value="F:DNA-binding transcription factor activity"/>
    <property type="evidence" value="ECO:0007669"/>
    <property type="project" value="InterPro"/>
</dbReference>
<dbReference type="Gene3D" id="1.10.10.10">
    <property type="entry name" value="Winged helix-like DNA-binding domain superfamily/Winged helix DNA-binding domain"/>
    <property type="match status" value="1"/>
</dbReference>
<dbReference type="GO" id="GO:0045892">
    <property type="term" value="P:negative regulation of DNA-templated transcription"/>
    <property type="evidence" value="ECO:0007669"/>
    <property type="project" value="TreeGrafter"/>
</dbReference>
<dbReference type="RefSeq" id="WP_199566954.1">
    <property type="nucleotide sequence ID" value="NZ_JAENBP010000001.1"/>
</dbReference>
<keyword evidence="8" id="KW-0238">DNA-binding</keyword>
<dbReference type="GO" id="GO:0008270">
    <property type="term" value="F:zinc ion binding"/>
    <property type="evidence" value="ECO:0007669"/>
    <property type="project" value="TreeGrafter"/>
</dbReference>
<feature type="binding site" evidence="11">
    <location>
        <position position="146"/>
    </location>
    <ligand>
        <name>Zn(2+)</name>
        <dbReference type="ChEBI" id="CHEBI:29105"/>
    </ligand>
</feature>
<dbReference type="GO" id="GO:0005737">
    <property type="term" value="C:cytoplasm"/>
    <property type="evidence" value="ECO:0007669"/>
    <property type="project" value="UniProtKB-SubCell"/>
</dbReference>
<comment type="similarity">
    <text evidence="2">Belongs to the Fur family.</text>
</comment>
<dbReference type="InterPro" id="IPR036390">
    <property type="entry name" value="WH_DNA-bd_sf"/>
</dbReference>
<comment type="subcellular location">
    <subcellularLocation>
        <location evidence="1">Cytoplasm</location>
    </subcellularLocation>
</comment>
<name>A0A934UCT5_9STRE</name>